<dbReference type="STRING" id="1428652.BIV24_08990"/>
<sequence>MIEAAVSTAAGGACAGSAALLYYAEKMPGLSKVTNKLHTDRAQAILIATASAAMVATPAGSWWNSTVNSVNDWAVSSIGEWTGLIVTGIPALFVTAMFVNDLVTRRVEMRTRLLGAVMPVLASTIPGPIGHGIQSVLSWVVTKVGTLVAGAFGLA</sequence>
<name>A0A1S2PNM0_9ACTN</name>
<evidence type="ECO:0000313" key="2">
    <source>
        <dbReference type="EMBL" id="OIJ95407.1"/>
    </source>
</evidence>
<dbReference type="EMBL" id="MLYP01000023">
    <property type="protein sequence ID" value="OIJ95407.1"/>
    <property type="molecule type" value="Genomic_DNA"/>
</dbReference>
<comment type="caution">
    <text evidence="2">The sequence shown here is derived from an EMBL/GenBank/DDBJ whole genome shotgun (WGS) entry which is preliminary data.</text>
</comment>
<gene>
    <name evidence="2" type="ORF">BIV24_08990</name>
</gene>
<keyword evidence="3" id="KW-1185">Reference proteome</keyword>
<evidence type="ECO:0000313" key="3">
    <source>
        <dbReference type="Proteomes" id="UP000179935"/>
    </source>
</evidence>
<reference evidence="2 3" key="1">
    <citation type="submission" date="2016-10" db="EMBL/GenBank/DDBJ databases">
        <title>Genome sequence of Streptomyces sp. MUSC 93.</title>
        <authorList>
            <person name="Lee L.-H."/>
            <person name="Ser H.-L."/>
            <person name="Law J.W.-F."/>
        </authorList>
    </citation>
    <scope>NUCLEOTIDE SEQUENCE [LARGE SCALE GENOMIC DNA]</scope>
    <source>
        <strain evidence="2 3">MUSC 93</strain>
    </source>
</reference>
<keyword evidence="1" id="KW-0812">Transmembrane</keyword>
<feature type="transmembrane region" description="Helical" evidence="1">
    <location>
        <begin position="44"/>
        <end position="63"/>
    </location>
</feature>
<keyword evidence="1" id="KW-1133">Transmembrane helix</keyword>
<dbReference type="OrthoDB" id="4340477at2"/>
<proteinExistence type="predicted"/>
<accession>A0A1S2PNM0</accession>
<feature type="transmembrane region" description="Helical" evidence="1">
    <location>
        <begin position="83"/>
        <end position="103"/>
    </location>
</feature>
<dbReference type="Proteomes" id="UP000179935">
    <property type="component" value="Unassembled WGS sequence"/>
</dbReference>
<dbReference type="RefSeq" id="WP_071365675.1">
    <property type="nucleotide sequence ID" value="NZ_MLYP01000023.1"/>
</dbReference>
<protein>
    <submittedName>
        <fullName evidence="2">Uncharacterized protein</fullName>
    </submittedName>
</protein>
<dbReference type="AlphaFoldDB" id="A0A1S2PNM0"/>
<organism evidence="2 3">
    <name type="scientific">Streptomyces colonosanans</name>
    <dbReference type="NCBI Taxonomy" id="1428652"/>
    <lineage>
        <taxon>Bacteria</taxon>
        <taxon>Bacillati</taxon>
        <taxon>Actinomycetota</taxon>
        <taxon>Actinomycetes</taxon>
        <taxon>Kitasatosporales</taxon>
        <taxon>Streptomycetaceae</taxon>
        <taxon>Streptomyces</taxon>
    </lineage>
</organism>
<keyword evidence="1" id="KW-0472">Membrane</keyword>
<feature type="transmembrane region" description="Helical" evidence="1">
    <location>
        <begin position="6"/>
        <end position="24"/>
    </location>
</feature>
<evidence type="ECO:0000256" key="1">
    <source>
        <dbReference type="SAM" id="Phobius"/>
    </source>
</evidence>